<keyword evidence="3" id="KW-1185">Reference proteome</keyword>
<dbReference type="EMBL" id="LGRX02022860">
    <property type="protein sequence ID" value="KAK3255177.1"/>
    <property type="molecule type" value="Genomic_DNA"/>
</dbReference>
<proteinExistence type="predicted"/>
<reference evidence="2 3" key="1">
    <citation type="journal article" date="2015" name="Genome Biol. Evol.">
        <title>Comparative Genomics of a Bacterivorous Green Alga Reveals Evolutionary Causalities and Consequences of Phago-Mixotrophic Mode of Nutrition.</title>
        <authorList>
            <person name="Burns J.A."/>
            <person name="Paasch A."/>
            <person name="Narechania A."/>
            <person name="Kim E."/>
        </authorList>
    </citation>
    <scope>NUCLEOTIDE SEQUENCE [LARGE SCALE GENOMIC DNA]</scope>
    <source>
        <strain evidence="2 3">PLY_AMNH</strain>
    </source>
</reference>
<evidence type="ECO:0000313" key="3">
    <source>
        <dbReference type="Proteomes" id="UP001190700"/>
    </source>
</evidence>
<gene>
    <name evidence="2" type="ORF">CYMTET_35650</name>
</gene>
<sequence length="1511" mass="171680">MTETTSRSVADAAARDAGLYSVPRFAGDVFDLFEMRAPQRHEDGASPTESVYFEEWPTTERAFRELKGRFCAIDGGYIARVVKSEPRFNRRSGDRRVQGIVTFDFGCFVSHDHEEDYVYDVLDYSEEAIHTRLFRADFVDRWDANHPNLLGAMRWITEVAPNGLLGIRCSRYNAFRHLHFRYLLARPNNVLPSYLHHYTVNMRPLVAFSIMEALHAQRAQHGLSMAHSLRTDEFAEAPLHAQRWNEHPQYSPRVWGDPDAAPLFEVTVAKAVGNMMASMRAAKNTMPSEIEGILITKARSAVTPELREQLDADMTYGGCFPATCTFGWSSVRVGRQPRKQFAAFQKAPTLRRFCCKRDDLGTSSSVPATDELDCSMRTWPMGAEEGVEARAEIHDPDEYALLLEDLEGVPGSIVGTRRQNAPATVSQDVGENASVRPISIEDEVSAPLDETFAPLDFIQRKTRNVRKAISAALYTWIGARAHEMAFVRLLFQNPSLEVNDTLRLANGAHRDDQWIRCAFAKSTFSMPHIASQFSSAPDGRWLVDGQYFRDIFPQIPRAPFFVQPIPQPRENESTPLHDRDEMATLCHVYAANTHSALRSFMRDHGQLLFSDERAMQNGANASARGRTDWRFIGAEYPVYNPYTSVHEVRHVAGPPLFFESRVDAVVHANWTNVENAAIVSELADDVKGRVIIVEYKMLMEATKCTPRILSAKNQMQALTNAFMFYMCVGILPSHCLVLTPHDRRDGEVDNARRAAFVTPIRSTIVRDDAGPIQSSEPPEARRPIPRVNRSLFAASIQFDMLRVPIDDSDVGVLGERNYEDEPDENRDIRRNVNECVQEYAETLAREFENHDSLTLFTHILDMRDPSNGRRHFGTRDDEFYNPDPEEDDYTYRGRTSVMSRSIHRLLNVRIHAAISALVCTPTGSGWFEGPSLEPGYSRIDVFPHVSDRGMWSNFALRLMESELNEDDREDVDQDLPPARRVIDVAVEDLRAHLRTLNRNGSEERRRSGNASRSLHGHLRARRASEASPEEQISQREMRAIGRRPFCATDGGSETDVVIEWYHAQSIVFELPSHPVNVTSTDGQRPCDVSPATYPVNPMDTIPISARCADLHTDLMTQLEEFCRSRRNDDTQEASRRAVQIDRLLREYDAVRRNGEMLVLESPALAACRAFSLLFEPMAAVYGENRYRSLLARVPDPRERRFTRSAQGAQHSVEDMQNINMIAITIVHESNVRCEAWLDVRVAGSEYTLTGVVYRSEGNHFFGDILRWNDTTESVRRAVRLFRSARINEGVEDVTEAYDGVRRPADGGNDVCCALPTPRNAVCCLLLYCRRDCSDPQHPRATNAHEGTACQVCDEPDRELPRHLWRYCSRDDGWPPRRCMERSESWILCPVLYEAAGGDSESPFPREQMRQTHEEWPSLREKWERILVNVRAHLIARAASHPRMDKPGVLPRPTDGTDEVAISAWLQSYLHSYDHNDRFYVCPSNQISLLGGDPNEALLNPYRTELVHLLRQ</sequence>
<feature type="region of interest" description="Disordered" evidence="1">
    <location>
        <begin position="997"/>
        <end position="1038"/>
    </location>
</feature>
<accession>A0AAE0F8U0</accession>
<evidence type="ECO:0000313" key="2">
    <source>
        <dbReference type="EMBL" id="KAK3255177.1"/>
    </source>
</evidence>
<protein>
    <submittedName>
        <fullName evidence="2">Uncharacterized protein</fullName>
    </submittedName>
</protein>
<name>A0AAE0F8U0_9CHLO</name>
<comment type="caution">
    <text evidence="2">The sequence shown here is derived from an EMBL/GenBank/DDBJ whole genome shotgun (WGS) entry which is preliminary data.</text>
</comment>
<evidence type="ECO:0000256" key="1">
    <source>
        <dbReference type="SAM" id="MobiDB-lite"/>
    </source>
</evidence>
<dbReference type="Proteomes" id="UP001190700">
    <property type="component" value="Unassembled WGS sequence"/>
</dbReference>
<organism evidence="2 3">
    <name type="scientific">Cymbomonas tetramitiformis</name>
    <dbReference type="NCBI Taxonomy" id="36881"/>
    <lineage>
        <taxon>Eukaryota</taxon>
        <taxon>Viridiplantae</taxon>
        <taxon>Chlorophyta</taxon>
        <taxon>Pyramimonadophyceae</taxon>
        <taxon>Pyramimonadales</taxon>
        <taxon>Pyramimonadaceae</taxon>
        <taxon>Cymbomonas</taxon>
    </lineage>
</organism>